<dbReference type="GeneID" id="55612803"/>
<reference evidence="1 2" key="1">
    <citation type="submission" date="2018-10" db="EMBL/GenBank/DDBJ databases">
        <authorList>
            <person name="Soria N.A."/>
            <person name="Batley M.G."/>
            <person name="Hanafy A."/>
            <person name="Singh N."/>
            <person name="Shaffer C.D."/>
            <person name="Weston-Hafer K.A."/>
            <person name="Russell D.A."/>
            <person name="Pope W.H."/>
            <person name="Jacobs-Sera D."/>
            <person name="Hendrix R.W."/>
            <person name="Hatfull G.F."/>
        </authorList>
    </citation>
    <scope>NUCLEOTIDE SEQUENCE [LARGE SCALE GENOMIC DNA]</scope>
</reference>
<accession>A0A3Q9R4U3</accession>
<evidence type="ECO:0000313" key="2">
    <source>
        <dbReference type="Proteomes" id="UP000284334"/>
    </source>
</evidence>
<dbReference type="EMBL" id="MK061412">
    <property type="protein sequence ID" value="AZU97182.1"/>
    <property type="molecule type" value="Genomic_DNA"/>
</dbReference>
<evidence type="ECO:0000313" key="1">
    <source>
        <dbReference type="EMBL" id="AZU97182.1"/>
    </source>
</evidence>
<name>A0A3Q9R4U3_9CAUD</name>
<dbReference type="RefSeq" id="YP_009842567.1">
    <property type="nucleotide sequence ID" value="NC_048742.1"/>
</dbReference>
<gene>
    <name evidence="1" type="primary">112</name>
    <name evidence="1" type="ORF">SEA_GILSON_112</name>
</gene>
<keyword evidence="2" id="KW-1185">Reference proteome</keyword>
<sequence length="52" mass="5540">MEEYTLTLQLTVKIEAPDAGDALDVALDNFGKGCAGGVDVVEYEVLKIAEPK</sequence>
<dbReference type="Proteomes" id="UP000284334">
    <property type="component" value="Segment"/>
</dbReference>
<protein>
    <submittedName>
        <fullName evidence="1">Uncharacterized protein</fullName>
    </submittedName>
</protein>
<organism evidence="1 2">
    <name type="scientific">Streptomyces phage Gilson</name>
    <dbReference type="NCBI Taxonomy" id="2488789"/>
    <lineage>
        <taxon>Viruses</taxon>
        <taxon>Duplodnaviria</taxon>
        <taxon>Heunggongvirae</taxon>
        <taxon>Uroviricota</taxon>
        <taxon>Caudoviricetes</taxon>
        <taxon>Stanwilliamsviridae</taxon>
        <taxon>Loccivirinae</taxon>
        <taxon>Gilsonvirus</taxon>
        <taxon>Gilsonvirus gilson</taxon>
    </lineage>
</organism>
<proteinExistence type="predicted"/>
<dbReference type="KEGG" id="vg:55612803"/>